<evidence type="ECO:0000256" key="10">
    <source>
        <dbReference type="SAM" id="SignalP"/>
    </source>
</evidence>
<dbReference type="Gene3D" id="3.40.50.2000">
    <property type="entry name" value="Glycogen Phosphorylase B"/>
    <property type="match status" value="2"/>
</dbReference>
<evidence type="ECO:0000313" key="11">
    <source>
        <dbReference type="Ensembl" id="ENSNMLP00000033561.1"/>
    </source>
</evidence>
<organism evidence="11 12">
    <name type="scientific">Neogobius melanostomus</name>
    <name type="common">round goby</name>
    <dbReference type="NCBI Taxonomy" id="47308"/>
    <lineage>
        <taxon>Eukaryota</taxon>
        <taxon>Metazoa</taxon>
        <taxon>Chordata</taxon>
        <taxon>Craniata</taxon>
        <taxon>Vertebrata</taxon>
        <taxon>Euteleostomi</taxon>
        <taxon>Actinopterygii</taxon>
        <taxon>Neopterygii</taxon>
        <taxon>Teleostei</taxon>
        <taxon>Neoteleostei</taxon>
        <taxon>Acanthomorphata</taxon>
        <taxon>Gobiaria</taxon>
        <taxon>Gobiiformes</taxon>
        <taxon>Gobioidei</taxon>
        <taxon>Gobiidae</taxon>
        <taxon>Benthophilinae</taxon>
        <taxon>Neogobiini</taxon>
        <taxon>Neogobius</taxon>
    </lineage>
</organism>
<evidence type="ECO:0000256" key="4">
    <source>
        <dbReference type="ARBA" id="ARBA00022679"/>
    </source>
</evidence>
<evidence type="ECO:0000313" key="12">
    <source>
        <dbReference type="Proteomes" id="UP000694523"/>
    </source>
</evidence>
<evidence type="ECO:0000256" key="2">
    <source>
        <dbReference type="ARBA" id="ARBA00009995"/>
    </source>
</evidence>
<dbReference type="AlphaFoldDB" id="A0A8C6UDG0"/>
<dbReference type="InterPro" id="IPR050271">
    <property type="entry name" value="UDP-glycosyltransferase"/>
</dbReference>
<sequence length="538" mass="61179">MKTLWIPFTLLLLNLSQSSGGKILVFPVESSHWINMLKILEVLHAKGHEITVLRMSPSRDIKESPLYTCIDVSTYSQRGLAVFVSRQLEIRFQTDPNSFWSRMWANIQMRSLMVERFGILHQQVGNVTVQILEDKDLIQRLRDARYDVLLTDPINGGGTILAKYLQLPLVYNVRWTVLGEAHFVLAPSPLSYVPGTFTELTDKMTFLQRVKNCMIFILGTYTRSAISEPVYKPILKKYFGPDVDYTAFFSDADIWLMRNDFIFEYPRPTMPNVVYMSGFQCKPPKALPDDLEEFVQSSGNHGVVLMSLGTIVSKLPAHITEEIAAAFAQLPQKVIWRYLGKRPANLGNNTLLVEWFPQNDLLGHPKTRVFVAHGGTNGVQEAIYHGVPIIGVPIFFDQPENLSRLKSKGGAVMLDIEALDRQVLGDALKTVLNEASYTNNMKRLSRLHRDQPLSPMDQAVFWIEFVIRHKGASHLKSHSVTLSWAAYHSLDVIAALLSTCLLFMWTFVYVGRYLCRKIFVRNKIKQVVATHQSSHTDH</sequence>
<dbReference type="InterPro" id="IPR035595">
    <property type="entry name" value="UDP_glycos_trans_CS"/>
</dbReference>
<protein>
    <recommendedName>
        <fullName evidence="13">Glucuronosyltransferase</fullName>
    </recommendedName>
</protein>
<feature type="signal peptide" evidence="10">
    <location>
        <begin position="1"/>
        <end position="20"/>
    </location>
</feature>
<name>A0A8C6UDG0_9GOBI</name>
<dbReference type="PANTHER" id="PTHR48043">
    <property type="entry name" value="EG:EG0003.4 PROTEIN-RELATED"/>
    <property type="match status" value="1"/>
</dbReference>
<dbReference type="FunFam" id="3.40.50.2000:FF:000001">
    <property type="entry name" value="UDP-glucuronosyltransferase"/>
    <property type="match status" value="1"/>
</dbReference>
<keyword evidence="6 9" id="KW-1133">Transmembrane helix</keyword>
<reference evidence="11" key="1">
    <citation type="submission" date="2025-08" db="UniProtKB">
        <authorList>
            <consortium name="Ensembl"/>
        </authorList>
    </citation>
    <scope>IDENTIFICATION</scope>
</reference>
<evidence type="ECO:0000256" key="8">
    <source>
        <dbReference type="RuleBase" id="RU003718"/>
    </source>
</evidence>
<accession>A0A8C6UDG0</accession>
<evidence type="ECO:0008006" key="13">
    <source>
        <dbReference type="Google" id="ProtNLM"/>
    </source>
</evidence>
<keyword evidence="3 8" id="KW-0328">Glycosyltransferase</keyword>
<evidence type="ECO:0000256" key="1">
    <source>
        <dbReference type="ARBA" id="ARBA00004370"/>
    </source>
</evidence>
<keyword evidence="4 8" id="KW-0808">Transferase</keyword>
<evidence type="ECO:0000256" key="7">
    <source>
        <dbReference type="ARBA" id="ARBA00023136"/>
    </source>
</evidence>
<dbReference type="PROSITE" id="PS00375">
    <property type="entry name" value="UDPGT"/>
    <property type="match status" value="1"/>
</dbReference>
<evidence type="ECO:0000256" key="5">
    <source>
        <dbReference type="ARBA" id="ARBA00022692"/>
    </source>
</evidence>
<dbReference type="PANTHER" id="PTHR48043:SF52">
    <property type="entry name" value="UDP GLUCURONOSYLTRANSFERASE 5 FAMILY POLYPEPTIDE B1-RELATED"/>
    <property type="match status" value="1"/>
</dbReference>
<dbReference type="GO" id="GO:0008194">
    <property type="term" value="F:UDP-glycosyltransferase activity"/>
    <property type="evidence" value="ECO:0007669"/>
    <property type="project" value="InterPro"/>
</dbReference>
<dbReference type="Pfam" id="PF00201">
    <property type="entry name" value="UDPGT"/>
    <property type="match status" value="1"/>
</dbReference>
<dbReference type="InterPro" id="IPR002213">
    <property type="entry name" value="UDP_glucos_trans"/>
</dbReference>
<feature type="chain" id="PRO_5034316372" description="Glucuronosyltransferase" evidence="10">
    <location>
        <begin position="21"/>
        <end position="538"/>
    </location>
</feature>
<comment type="subcellular location">
    <subcellularLocation>
        <location evidence="1">Membrane</location>
    </subcellularLocation>
</comment>
<dbReference type="SUPFAM" id="SSF53756">
    <property type="entry name" value="UDP-Glycosyltransferase/glycogen phosphorylase"/>
    <property type="match status" value="1"/>
</dbReference>
<keyword evidence="5 9" id="KW-0812">Transmembrane</keyword>
<reference evidence="11" key="2">
    <citation type="submission" date="2025-09" db="UniProtKB">
        <authorList>
            <consortium name="Ensembl"/>
        </authorList>
    </citation>
    <scope>IDENTIFICATION</scope>
</reference>
<proteinExistence type="inferred from homology"/>
<evidence type="ECO:0000256" key="3">
    <source>
        <dbReference type="ARBA" id="ARBA00022676"/>
    </source>
</evidence>
<comment type="similarity">
    <text evidence="2 8">Belongs to the UDP-glycosyltransferase family.</text>
</comment>
<feature type="transmembrane region" description="Helical" evidence="9">
    <location>
        <begin position="492"/>
        <end position="515"/>
    </location>
</feature>
<dbReference type="Proteomes" id="UP000694523">
    <property type="component" value="Unplaced"/>
</dbReference>
<dbReference type="CDD" id="cd03784">
    <property type="entry name" value="GT1_Gtf-like"/>
    <property type="match status" value="1"/>
</dbReference>
<keyword evidence="10" id="KW-0732">Signal</keyword>
<evidence type="ECO:0000256" key="9">
    <source>
        <dbReference type="SAM" id="Phobius"/>
    </source>
</evidence>
<keyword evidence="12" id="KW-1185">Reference proteome</keyword>
<keyword evidence="7 9" id="KW-0472">Membrane</keyword>
<dbReference type="GO" id="GO:0016020">
    <property type="term" value="C:membrane"/>
    <property type="evidence" value="ECO:0007669"/>
    <property type="project" value="UniProtKB-SubCell"/>
</dbReference>
<dbReference type="Ensembl" id="ENSNMLT00000037392.1">
    <property type="protein sequence ID" value="ENSNMLP00000033561.1"/>
    <property type="gene ID" value="ENSNMLG00000020979.1"/>
</dbReference>
<evidence type="ECO:0000256" key="6">
    <source>
        <dbReference type="ARBA" id="ARBA00022989"/>
    </source>
</evidence>